<keyword evidence="1" id="KW-0472">Membrane</keyword>
<accession>A0A7V8FM70</accession>
<evidence type="ECO:0000313" key="3">
    <source>
        <dbReference type="EMBL" id="KAF1019844.1"/>
    </source>
</evidence>
<keyword evidence="1" id="KW-1133">Transmembrane helix</keyword>
<organism evidence="3 4">
    <name type="scientific">Paracidovorax wautersii</name>
    <dbReference type="NCBI Taxonomy" id="1177982"/>
    <lineage>
        <taxon>Bacteria</taxon>
        <taxon>Pseudomonadati</taxon>
        <taxon>Pseudomonadota</taxon>
        <taxon>Betaproteobacteria</taxon>
        <taxon>Burkholderiales</taxon>
        <taxon>Comamonadaceae</taxon>
        <taxon>Paracidovorax</taxon>
    </lineage>
</organism>
<evidence type="ECO:0000256" key="1">
    <source>
        <dbReference type="SAM" id="Phobius"/>
    </source>
</evidence>
<evidence type="ECO:0000259" key="2">
    <source>
        <dbReference type="Pfam" id="PF01569"/>
    </source>
</evidence>
<dbReference type="Gene3D" id="1.20.144.10">
    <property type="entry name" value="Phosphatidic acid phosphatase type 2/haloperoxidase"/>
    <property type="match status" value="1"/>
</dbReference>
<dbReference type="Proteomes" id="UP000461670">
    <property type="component" value="Unassembled WGS sequence"/>
</dbReference>
<dbReference type="EMBL" id="WNDQ01000046">
    <property type="protein sequence ID" value="KAF1019844.1"/>
    <property type="molecule type" value="Genomic_DNA"/>
</dbReference>
<name>A0A7V8FM70_9BURK</name>
<gene>
    <name evidence="3" type="ORF">GAK30_02865</name>
</gene>
<comment type="caution">
    <text evidence="3">The sequence shown here is derived from an EMBL/GenBank/DDBJ whole genome shotgun (WGS) entry which is preliminary data.</text>
</comment>
<keyword evidence="1" id="KW-0812">Transmembrane</keyword>
<dbReference type="Pfam" id="PF01569">
    <property type="entry name" value="PAP2"/>
    <property type="match status" value="1"/>
</dbReference>
<evidence type="ECO:0000313" key="4">
    <source>
        <dbReference type="Proteomes" id="UP000461670"/>
    </source>
</evidence>
<feature type="domain" description="Phosphatidic acid phosphatase type 2/haloperoxidase" evidence="2">
    <location>
        <begin position="72"/>
        <end position="140"/>
    </location>
</feature>
<protein>
    <recommendedName>
        <fullName evidence="2">Phosphatidic acid phosphatase type 2/haloperoxidase domain-containing protein</fullName>
    </recommendedName>
</protein>
<dbReference type="SUPFAM" id="SSF48317">
    <property type="entry name" value="Acid phosphatase/Vanadium-dependent haloperoxidase"/>
    <property type="match status" value="1"/>
</dbReference>
<dbReference type="InterPro" id="IPR036938">
    <property type="entry name" value="PAP2/HPO_sf"/>
</dbReference>
<feature type="transmembrane region" description="Helical" evidence="1">
    <location>
        <begin position="72"/>
        <end position="90"/>
    </location>
</feature>
<feature type="transmembrane region" description="Helical" evidence="1">
    <location>
        <begin position="6"/>
        <end position="27"/>
    </location>
</feature>
<dbReference type="AlphaFoldDB" id="A0A7V8FM70"/>
<sequence>MHEFWLFVSALGNSKWLLPAACILVLCAGEDRWRIGLRWFSGLAIVCAVTLASKLAFMGWGVGSRALDFTGFSGHAAVSSAVYPVALSLLAGSRWRWVGAAAGVTLALLIAYSRLPLHAHSVSEVIAGLTLGLMGSLWYFGRTLEAVRAKFMACAVAVALSVTASHMVAPGVGTHDLVMKLAQSMSGREVLYNRAWLHRAG</sequence>
<feature type="transmembrane region" description="Helical" evidence="1">
    <location>
        <begin position="39"/>
        <end position="60"/>
    </location>
</feature>
<proteinExistence type="predicted"/>
<feature type="transmembrane region" description="Helical" evidence="1">
    <location>
        <begin position="151"/>
        <end position="169"/>
    </location>
</feature>
<reference evidence="4" key="1">
    <citation type="journal article" date="2020" name="MBio">
        <title>Horizontal gene transfer to a defensive symbiont with a reduced genome amongst a multipartite beetle microbiome.</title>
        <authorList>
            <person name="Waterworth S.C."/>
            <person name="Florez L.V."/>
            <person name="Rees E.R."/>
            <person name="Hertweck C."/>
            <person name="Kaltenpoth M."/>
            <person name="Kwan J.C."/>
        </authorList>
    </citation>
    <scope>NUCLEOTIDE SEQUENCE [LARGE SCALE GENOMIC DNA]</scope>
</reference>
<feature type="transmembrane region" description="Helical" evidence="1">
    <location>
        <begin position="97"/>
        <end position="115"/>
    </location>
</feature>
<dbReference type="InterPro" id="IPR000326">
    <property type="entry name" value="PAP2/HPO"/>
</dbReference>
<feature type="transmembrane region" description="Helical" evidence="1">
    <location>
        <begin position="121"/>
        <end position="139"/>
    </location>
</feature>